<accession>A0A9Q0BRY5</accession>
<keyword evidence="2" id="KW-1185">Reference proteome</keyword>
<gene>
    <name evidence="1" type="ORF">M5D96_005972</name>
</gene>
<name>A0A9Q0BRY5_9MUSC</name>
<feature type="non-terminal residue" evidence="1">
    <location>
        <position position="1"/>
    </location>
</feature>
<sequence length="82" mass="9111">AKIKLAFGLASKYLWLPASSSQAARLPGCQLKAQTQTQLKYERVAVQHSWLQFDCILTRGLFGWANFFIVFACDAGKTISSI</sequence>
<protein>
    <submittedName>
        <fullName evidence="1">Uncharacterized protein</fullName>
    </submittedName>
</protein>
<evidence type="ECO:0000313" key="1">
    <source>
        <dbReference type="EMBL" id="KAI8041705.1"/>
    </source>
</evidence>
<dbReference type="AlphaFoldDB" id="A0A9Q0BRY5"/>
<reference evidence="1" key="1">
    <citation type="journal article" date="2023" name="Genome Biol. Evol.">
        <title>Long-read-based Genome Assembly of Drosophila gunungcola Reveals Fewer Chemosensory Genes in Flower-breeding Species.</title>
        <authorList>
            <person name="Negi A."/>
            <person name="Liao B.Y."/>
            <person name="Yeh S.D."/>
        </authorList>
    </citation>
    <scope>NUCLEOTIDE SEQUENCE</scope>
    <source>
        <strain evidence="1">Sukarami</strain>
    </source>
</reference>
<dbReference type="Proteomes" id="UP001059596">
    <property type="component" value="Unassembled WGS sequence"/>
</dbReference>
<evidence type="ECO:0000313" key="2">
    <source>
        <dbReference type="Proteomes" id="UP001059596"/>
    </source>
</evidence>
<comment type="caution">
    <text evidence="1">The sequence shown here is derived from an EMBL/GenBank/DDBJ whole genome shotgun (WGS) entry which is preliminary data.</text>
</comment>
<organism evidence="1 2">
    <name type="scientific">Drosophila gunungcola</name>
    <name type="common">fruit fly</name>
    <dbReference type="NCBI Taxonomy" id="103775"/>
    <lineage>
        <taxon>Eukaryota</taxon>
        <taxon>Metazoa</taxon>
        <taxon>Ecdysozoa</taxon>
        <taxon>Arthropoda</taxon>
        <taxon>Hexapoda</taxon>
        <taxon>Insecta</taxon>
        <taxon>Pterygota</taxon>
        <taxon>Neoptera</taxon>
        <taxon>Endopterygota</taxon>
        <taxon>Diptera</taxon>
        <taxon>Brachycera</taxon>
        <taxon>Muscomorpha</taxon>
        <taxon>Ephydroidea</taxon>
        <taxon>Drosophilidae</taxon>
        <taxon>Drosophila</taxon>
        <taxon>Sophophora</taxon>
    </lineage>
</organism>
<dbReference type="EMBL" id="JAMKOV010000003">
    <property type="protein sequence ID" value="KAI8041705.1"/>
    <property type="molecule type" value="Genomic_DNA"/>
</dbReference>
<proteinExistence type="predicted"/>